<dbReference type="RefSeq" id="WP_015754489.1">
    <property type="nucleotide sequence ID" value="NC_013222.1"/>
</dbReference>
<dbReference type="PANTHER" id="PTHR12992:SF11">
    <property type="entry name" value="MITOCHONDRIAL COENZYME A DIPHOSPHATASE NUDT8"/>
    <property type="match status" value="1"/>
</dbReference>
<dbReference type="PANTHER" id="PTHR12992">
    <property type="entry name" value="NUDIX HYDROLASE"/>
    <property type="match status" value="1"/>
</dbReference>
<evidence type="ECO:0000256" key="1">
    <source>
        <dbReference type="ARBA" id="ARBA00001936"/>
    </source>
</evidence>
<dbReference type="Proteomes" id="UP000009049">
    <property type="component" value="Chromosome"/>
</dbReference>
<dbReference type="AlphaFoldDB" id="A4CNC7"/>
<dbReference type="PROSITE" id="PS51462">
    <property type="entry name" value="NUDIX"/>
    <property type="match status" value="1"/>
</dbReference>
<keyword evidence="6" id="KW-0464">Manganese</keyword>
<dbReference type="CDD" id="cd03426">
    <property type="entry name" value="NUDIX_CoAse_Nudt7"/>
    <property type="match status" value="1"/>
</dbReference>
<keyword evidence="9" id="KW-1185">Reference proteome</keyword>
<dbReference type="OrthoDB" id="9802805at2"/>
<reference evidence="8 9" key="1">
    <citation type="journal article" date="2009" name="J. Bacteriol.">
        <title>Complete genome sequence of Robiginitalea biformata HTCC2501.</title>
        <authorList>
            <person name="Oh H.M."/>
            <person name="Giovannoni S.J."/>
            <person name="Lee K."/>
            <person name="Ferriera S."/>
            <person name="Johnson J."/>
            <person name="Cho J.C."/>
        </authorList>
    </citation>
    <scope>NUCLEOTIDE SEQUENCE [LARGE SCALE GENOMIC DNA]</scope>
    <source>
        <strain evidence="9">ATCC BAA-864 / HTCC2501 / KCTC 12146</strain>
    </source>
</reference>
<name>A4CNC7_ROBBH</name>
<evidence type="ECO:0000313" key="8">
    <source>
        <dbReference type="EMBL" id="EAR15169.1"/>
    </source>
</evidence>
<organism evidence="8 9">
    <name type="scientific">Robiginitalea biformata (strain ATCC BAA-864 / DSM 15991 / KCTC 12146 / HTCC2501)</name>
    <dbReference type="NCBI Taxonomy" id="313596"/>
    <lineage>
        <taxon>Bacteria</taxon>
        <taxon>Pseudomonadati</taxon>
        <taxon>Bacteroidota</taxon>
        <taxon>Flavobacteriia</taxon>
        <taxon>Flavobacteriales</taxon>
        <taxon>Flavobacteriaceae</taxon>
        <taxon>Robiginitalea</taxon>
    </lineage>
</organism>
<evidence type="ECO:0000256" key="4">
    <source>
        <dbReference type="ARBA" id="ARBA00022801"/>
    </source>
</evidence>
<dbReference type="InterPro" id="IPR045121">
    <property type="entry name" value="CoAse"/>
</dbReference>
<evidence type="ECO:0000256" key="2">
    <source>
        <dbReference type="ARBA" id="ARBA00001946"/>
    </source>
</evidence>
<dbReference type="STRING" id="313596.RB2501_12602"/>
<comment type="cofactor">
    <cofactor evidence="1">
        <name>Mn(2+)</name>
        <dbReference type="ChEBI" id="CHEBI:29035"/>
    </cofactor>
</comment>
<feature type="domain" description="Nudix hydrolase" evidence="7">
    <location>
        <begin position="46"/>
        <end position="188"/>
    </location>
</feature>
<dbReference type="InterPro" id="IPR015797">
    <property type="entry name" value="NUDIX_hydrolase-like_dom_sf"/>
</dbReference>
<sequence length="213" mass="23727">MNFEDFSSSLSKIENLPLPGSRAHLAMAPELRIRELAGLDSQRKSPRRAGVLVLFYPGHDSGTRLLLIRRPSYPGVHSNQIALPGGKEEADDPDLQHTALREAREEVGVPPRQVRVVRALSPVYIPPSNFEVSPFVGLSAGRPDFRRQESEVAELIEVPVNQLLSREFLEVRRMTTSYATDIEVPAFLLNGHVVWGATAMMLNELKSLLKEVL</sequence>
<keyword evidence="3" id="KW-0479">Metal-binding</keyword>
<dbReference type="KEGG" id="rbi:RB2501_12602"/>
<dbReference type="GO" id="GO:0010945">
    <property type="term" value="F:coenzyme A diphosphatase activity"/>
    <property type="evidence" value="ECO:0007669"/>
    <property type="project" value="InterPro"/>
</dbReference>
<accession>A4CNC7</accession>
<dbReference type="InterPro" id="IPR000086">
    <property type="entry name" value="NUDIX_hydrolase_dom"/>
</dbReference>
<gene>
    <name evidence="8" type="ordered locus">RB2501_12602</name>
</gene>
<keyword evidence="5" id="KW-0460">Magnesium</keyword>
<dbReference type="EMBL" id="CP001712">
    <property type="protein sequence ID" value="EAR15169.1"/>
    <property type="molecule type" value="Genomic_DNA"/>
</dbReference>
<dbReference type="HOGENOM" id="CLU_040940_5_3_10"/>
<evidence type="ECO:0000256" key="6">
    <source>
        <dbReference type="ARBA" id="ARBA00023211"/>
    </source>
</evidence>
<comment type="cofactor">
    <cofactor evidence="2">
        <name>Mg(2+)</name>
        <dbReference type="ChEBI" id="CHEBI:18420"/>
    </cofactor>
</comment>
<evidence type="ECO:0000259" key="7">
    <source>
        <dbReference type="PROSITE" id="PS51462"/>
    </source>
</evidence>
<evidence type="ECO:0000256" key="3">
    <source>
        <dbReference type="ARBA" id="ARBA00022723"/>
    </source>
</evidence>
<dbReference type="GO" id="GO:0046872">
    <property type="term" value="F:metal ion binding"/>
    <property type="evidence" value="ECO:0007669"/>
    <property type="project" value="UniProtKB-KW"/>
</dbReference>
<dbReference type="Gene3D" id="3.90.79.10">
    <property type="entry name" value="Nucleoside Triphosphate Pyrophosphohydrolase"/>
    <property type="match status" value="1"/>
</dbReference>
<dbReference type="Pfam" id="PF00293">
    <property type="entry name" value="NUDIX"/>
    <property type="match status" value="1"/>
</dbReference>
<protein>
    <submittedName>
        <fullName evidence="8">Hydrolase, NUDIX family protein</fullName>
    </submittedName>
</protein>
<keyword evidence="4 8" id="KW-0378">Hydrolase</keyword>
<evidence type="ECO:0000256" key="5">
    <source>
        <dbReference type="ARBA" id="ARBA00022842"/>
    </source>
</evidence>
<proteinExistence type="predicted"/>
<dbReference type="eggNOG" id="COG0494">
    <property type="taxonomic scope" value="Bacteria"/>
</dbReference>
<dbReference type="SUPFAM" id="SSF55811">
    <property type="entry name" value="Nudix"/>
    <property type="match status" value="1"/>
</dbReference>
<evidence type="ECO:0000313" key="9">
    <source>
        <dbReference type="Proteomes" id="UP000009049"/>
    </source>
</evidence>